<protein>
    <submittedName>
        <fullName evidence="1">Uncharacterized protein</fullName>
    </submittedName>
</protein>
<sequence>MFQIETEDPVLRHTVRYQNIHELLHEGGLAASADPGYHFYEIRIVPESGQLSQIPFSRDESFIHVLLKENLDI</sequence>
<comment type="caution">
    <text evidence="1">The sequence shown here is derived from an EMBL/GenBank/DDBJ whole genome shotgun (WGS) entry which is preliminary data.</text>
</comment>
<dbReference type="AlphaFoldDB" id="A0A645DBA3"/>
<proteinExistence type="predicted"/>
<evidence type="ECO:0000313" key="1">
    <source>
        <dbReference type="EMBL" id="MPM86624.1"/>
    </source>
</evidence>
<reference evidence="1" key="1">
    <citation type="submission" date="2019-08" db="EMBL/GenBank/DDBJ databases">
        <authorList>
            <person name="Kucharzyk K."/>
            <person name="Murdoch R.W."/>
            <person name="Higgins S."/>
            <person name="Loffler F."/>
        </authorList>
    </citation>
    <scope>NUCLEOTIDE SEQUENCE</scope>
</reference>
<dbReference type="EMBL" id="VSSQ01034615">
    <property type="protein sequence ID" value="MPM86624.1"/>
    <property type="molecule type" value="Genomic_DNA"/>
</dbReference>
<name>A0A645DBA3_9ZZZZ</name>
<accession>A0A645DBA3</accession>
<organism evidence="1">
    <name type="scientific">bioreactor metagenome</name>
    <dbReference type="NCBI Taxonomy" id="1076179"/>
    <lineage>
        <taxon>unclassified sequences</taxon>
        <taxon>metagenomes</taxon>
        <taxon>ecological metagenomes</taxon>
    </lineage>
</organism>
<gene>
    <name evidence="1" type="ORF">SDC9_133714</name>
</gene>